<gene>
    <name evidence="2" type="ORF">GTA08_BOTSDO10111</name>
</gene>
<evidence type="ECO:0000313" key="2">
    <source>
        <dbReference type="EMBL" id="KAF4301991.1"/>
    </source>
</evidence>
<evidence type="ECO:0000256" key="1">
    <source>
        <dbReference type="SAM" id="SignalP"/>
    </source>
</evidence>
<sequence length="121" mass="12461">MKTIAVTALALLATSVSAATYQDFPAGGLSCPTSSGDKLTPLVDLKKAADGVKGTTPRETSASNLASGKCTSLDQPLYDASIGESTIGIAYDEAKDTFYFCYAQAGGDYDGDGWPDGCTEQ</sequence>
<feature type="signal peptide" evidence="1">
    <location>
        <begin position="1"/>
        <end position="18"/>
    </location>
</feature>
<comment type="caution">
    <text evidence="2">The sequence shown here is derived from an EMBL/GenBank/DDBJ whole genome shotgun (WGS) entry which is preliminary data.</text>
</comment>
<dbReference type="EMBL" id="WWBZ02000073">
    <property type="protein sequence ID" value="KAF4301991.1"/>
    <property type="molecule type" value="Genomic_DNA"/>
</dbReference>
<organism evidence="2 3">
    <name type="scientific">Botryosphaeria dothidea</name>
    <dbReference type="NCBI Taxonomy" id="55169"/>
    <lineage>
        <taxon>Eukaryota</taxon>
        <taxon>Fungi</taxon>
        <taxon>Dikarya</taxon>
        <taxon>Ascomycota</taxon>
        <taxon>Pezizomycotina</taxon>
        <taxon>Dothideomycetes</taxon>
        <taxon>Dothideomycetes incertae sedis</taxon>
        <taxon>Botryosphaeriales</taxon>
        <taxon>Botryosphaeriaceae</taxon>
        <taxon>Botryosphaeria</taxon>
    </lineage>
</organism>
<reference evidence="2" key="1">
    <citation type="submission" date="2020-04" db="EMBL/GenBank/DDBJ databases">
        <title>Genome Assembly and Annotation of Botryosphaeria dothidea sdau 11-99, a Latent Pathogen of Apple Fruit Ring Rot in China.</title>
        <authorList>
            <person name="Yu C."/>
            <person name="Diao Y."/>
            <person name="Lu Q."/>
            <person name="Zhao J."/>
            <person name="Cui S."/>
            <person name="Peng C."/>
            <person name="He B."/>
            <person name="Liu H."/>
        </authorList>
    </citation>
    <scope>NUCLEOTIDE SEQUENCE [LARGE SCALE GENOMIC DNA]</scope>
    <source>
        <strain evidence="2">Sdau11-99</strain>
    </source>
</reference>
<keyword evidence="3" id="KW-1185">Reference proteome</keyword>
<proteinExistence type="predicted"/>
<evidence type="ECO:0000313" key="3">
    <source>
        <dbReference type="Proteomes" id="UP000572817"/>
    </source>
</evidence>
<dbReference type="Proteomes" id="UP000572817">
    <property type="component" value="Unassembled WGS sequence"/>
</dbReference>
<accession>A0A8H4N0W1</accession>
<protein>
    <submittedName>
        <fullName evidence="2">Uncharacterized protein</fullName>
    </submittedName>
</protein>
<dbReference type="OrthoDB" id="3551791at2759"/>
<dbReference type="AlphaFoldDB" id="A0A8H4N0W1"/>
<name>A0A8H4N0W1_9PEZI</name>
<feature type="chain" id="PRO_5034946146" evidence="1">
    <location>
        <begin position="19"/>
        <end position="121"/>
    </location>
</feature>
<keyword evidence="1" id="KW-0732">Signal</keyword>